<dbReference type="Gene3D" id="1.20.1740.10">
    <property type="entry name" value="Amino acid/polyamine transporter I"/>
    <property type="match status" value="1"/>
</dbReference>
<feature type="transmembrane region" description="Helical" evidence="5">
    <location>
        <begin position="271"/>
        <end position="294"/>
    </location>
</feature>
<keyword evidence="2 5" id="KW-0812">Transmembrane</keyword>
<dbReference type="AlphaFoldDB" id="A0A9J2Q6P7"/>
<evidence type="ECO:0000313" key="6">
    <source>
        <dbReference type="Proteomes" id="UP000036681"/>
    </source>
</evidence>
<feature type="transmembrane region" description="Helical" evidence="5">
    <location>
        <begin position="233"/>
        <end position="250"/>
    </location>
</feature>
<dbReference type="GO" id="GO:0015179">
    <property type="term" value="F:L-amino acid transmembrane transporter activity"/>
    <property type="evidence" value="ECO:0007669"/>
    <property type="project" value="TreeGrafter"/>
</dbReference>
<feature type="transmembrane region" description="Helical" evidence="5">
    <location>
        <begin position="12"/>
        <end position="36"/>
    </location>
</feature>
<dbReference type="InterPro" id="IPR050598">
    <property type="entry name" value="AminoAcid_Transporter"/>
</dbReference>
<protein>
    <submittedName>
        <fullName evidence="7">Amino acid permease/ SLC12A domain-containing protein</fullName>
    </submittedName>
</protein>
<keyword evidence="4 5" id="KW-0472">Membrane</keyword>
<dbReference type="PANTHER" id="PTHR11785">
    <property type="entry name" value="AMINO ACID TRANSPORTER"/>
    <property type="match status" value="1"/>
</dbReference>
<comment type="subcellular location">
    <subcellularLocation>
        <location evidence="1">Membrane</location>
        <topology evidence="1">Multi-pass membrane protein</topology>
    </subcellularLocation>
</comment>
<name>A0A9J2Q6P7_ASCLU</name>
<keyword evidence="3 5" id="KW-1133">Transmembrane helix</keyword>
<dbReference type="WBParaSite" id="ALUE_0001722001-mRNA-1">
    <property type="protein sequence ID" value="ALUE_0001722001-mRNA-1"/>
    <property type="gene ID" value="ALUE_0001722001"/>
</dbReference>
<keyword evidence="6" id="KW-1185">Reference proteome</keyword>
<feature type="transmembrane region" description="Helical" evidence="5">
    <location>
        <begin position="400"/>
        <end position="419"/>
    </location>
</feature>
<evidence type="ECO:0000256" key="5">
    <source>
        <dbReference type="SAM" id="Phobius"/>
    </source>
</evidence>
<feature type="transmembrane region" description="Helical" evidence="5">
    <location>
        <begin position="190"/>
        <end position="213"/>
    </location>
</feature>
<dbReference type="Pfam" id="PF13520">
    <property type="entry name" value="AA_permease_2"/>
    <property type="match status" value="1"/>
</dbReference>
<accession>A0A9J2Q6P7</accession>
<dbReference type="Proteomes" id="UP000036681">
    <property type="component" value="Unplaced"/>
</dbReference>
<feature type="transmembrane region" description="Helical" evidence="5">
    <location>
        <begin position="117"/>
        <end position="146"/>
    </location>
</feature>
<organism evidence="6 7">
    <name type="scientific">Ascaris lumbricoides</name>
    <name type="common">Giant roundworm</name>
    <dbReference type="NCBI Taxonomy" id="6252"/>
    <lineage>
        <taxon>Eukaryota</taxon>
        <taxon>Metazoa</taxon>
        <taxon>Ecdysozoa</taxon>
        <taxon>Nematoda</taxon>
        <taxon>Chromadorea</taxon>
        <taxon>Rhabditida</taxon>
        <taxon>Spirurina</taxon>
        <taxon>Ascaridomorpha</taxon>
        <taxon>Ascaridoidea</taxon>
        <taxon>Ascarididae</taxon>
        <taxon>Ascaris</taxon>
    </lineage>
</organism>
<proteinExistence type="predicted"/>
<evidence type="ECO:0000256" key="3">
    <source>
        <dbReference type="ARBA" id="ARBA00022989"/>
    </source>
</evidence>
<dbReference type="GO" id="GO:0016020">
    <property type="term" value="C:membrane"/>
    <property type="evidence" value="ECO:0007669"/>
    <property type="project" value="UniProtKB-SubCell"/>
</dbReference>
<feature type="transmembrane region" description="Helical" evidence="5">
    <location>
        <begin position="320"/>
        <end position="341"/>
    </location>
</feature>
<dbReference type="PANTHER" id="PTHR11785:SF117">
    <property type="entry name" value="AMINO ACID TRANSPORTER"/>
    <property type="match status" value="1"/>
</dbReference>
<feature type="transmembrane region" description="Helical" evidence="5">
    <location>
        <begin position="166"/>
        <end position="183"/>
    </location>
</feature>
<evidence type="ECO:0000256" key="1">
    <source>
        <dbReference type="ARBA" id="ARBA00004141"/>
    </source>
</evidence>
<evidence type="ECO:0000256" key="4">
    <source>
        <dbReference type="ARBA" id="ARBA00023136"/>
    </source>
</evidence>
<evidence type="ECO:0000256" key="2">
    <source>
        <dbReference type="ARBA" id="ARBA00022692"/>
    </source>
</evidence>
<feature type="transmembrane region" description="Helical" evidence="5">
    <location>
        <begin position="48"/>
        <end position="67"/>
    </location>
</feature>
<feature type="transmembrane region" description="Helical" evidence="5">
    <location>
        <begin position="73"/>
        <end position="96"/>
    </location>
</feature>
<evidence type="ECO:0000313" key="7">
    <source>
        <dbReference type="WBParaSite" id="ALUE_0001722001-mRNA-1"/>
    </source>
</evidence>
<feature type="transmembrane region" description="Helical" evidence="5">
    <location>
        <begin position="372"/>
        <end position="394"/>
    </location>
</feature>
<reference evidence="7" key="1">
    <citation type="submission" date="2023-03" db="UniProtKB">
        <authorList>
            <consortium name="WormBaseParasite"/>
        </authorList>
    </citation>
    <scope>IDENTIFICATION</scope>
</reference>
<dbReference type="InterPro" id="IPR002293">
    <property type="entry name" value="AA/rel_permease1"/>
</dbReference>
<dbReference type="PIRSF" id="PIRSF006060">
    <property type="entry name" value="AA_transporter"/>
    <property type="match status" value="1"/>
</dbReference>
<sequence>MENSERNKLGLVASMSYIVGTIIGSVLLLSIERIGGTYIMENSERNKLGLVASMSYIVGTIIGSGIFVSPTAILMHAGSVGLSLIIWIVGGLIATITSIRESGGEFAYLSYVRWHPFAFAFLWSSTLITSSCSCAILTLTFGQYITEAVQPIVCLSPSERATATKLFGFSLLLLIMFVNMYSLKKYAGRIQIVIAIAKLLSVGIIIVTGFYFIIFKGRTENFTNGNFFNGTQLTPSSIVLSIYGGVWAYSGYDVLNYGAEDIKHYKRTLPIAVVGGLFLCIIIYLLTNIAYFAILSPSEMLESEAVATTFCQKTLGDFSYAMPAIVGVLMTGTINSDVFMFSRFMFAGARRGNMPTCWALINEETESPRVTVLFHFPLVVPMVLLVISAALVVIPCWTDWIAAVVGFGVALFWLAVYFVRKWTWPIAPLVYINDLTTRFCQLVFWCVVITLDNDAQEEFAAHLQKQTEVGGQSSTPPVTLATDEISYKSRL</sequence>